<feature type="coiled-coil region" evidence="1">
    <location>
        <begin position="175"/>
        <end position="202"/>
    </location>
</feature>
<dbReference type="EMBL" id="FQXQ01000002">
    <property type="protein sequence ID" value="SHH57639.1"/>
    <property type="molecule type" value="Genomic_DNA"/>
</dbReference>
<evidence type="ECO:0000313" key="2">
    <source>
        <dbReference type="EMBL" id="SHH57544.1"/>
    </source>
</evidence>
<organism evidence="3 4">
    <name type="scientific">Wenyingzhuangia marina</name>
    <dbReference type="NCBI Taxonomy" id="1195760"/>
    <lineage>
        <taxon>Bacteria</taxon>
        <taxon>Pseudomonadati</taxon>
        <taxon>Bacteroidota</taxon>
        <taxon>Flavobacteriia</taxon>
        <taxon>Flavobacteriales</taxon>
        <taxon>Flavobacteriaceae</taxon>
        <taxon>Wenyingzhuangia</taxon>
    </lineage>
</organism>
<proteinExistence type="predicted"/>
<dbReference type="AlphaFoldDB" id="A0A1M5U3V2"/>
<dbReference type="OrthoDB" id="787297at2"/>
<evidence type="ECO:0000313" key="4">
    <source>
        <dbReference type="Proteomes" id="UP000184109"/>
    </source>
</evidence>
<keyword evidence="4" id="KW-1185">Reference proteome</keyword>
<accession>A0A1M5U3V2</accession>
<keyword evidence="1" id="KW-0175">Coiled coil</keyword>
<name>A0A1M5U3V2_9FLAO</name>
<sequence length="260" mass="30847">MKKIVENTGEFIVKYNEKFSEFEDKYPNVSSSIRSVVGIFPVGTLITELAVDNYSRRKQTRINKFIEYFIQNLEKHSSEGKTFENFDNEDFEDIFEGILFRVHRIKSEEKKQYFAKILAETIFLENKNHDFIETFLDLIERLNSKQIEILNHYYKQKIVMEPISFEIKENKKRIKSNNESNFEILKERNKKLQEKAVKIAQDTIDKDFNIDNISLAYHKQDLVSKSLLQDIGMDALGAQPYLYLEITDFGKIFLKYIRGY</sequence>
<dbReference type="STRING" id="1195760.SAMN05444281_1012"/>
<gene>
    <name evidence="2" type="ORF">SAMN05444281_1012</name>
    <name evidence="3" type="ORF">SAMN05444281_1017</name>
</gene>
<dbReference type="RefSeq" id="WP_143155245.1">
    <property type="nucleotide sequence ID" value="NZ_BMEN01000002.1"/>
</dbReference>
<dbReference type="EMBL" id="FQXQ01000002">
    <property type="protein sequence ID" value="SHH57544.1"/>
    <property type="molecule type" value="Genomic_DNA"/>
</dbReference>
<evidence type="ECO:0000313" key="3">
    <source>
        <dbReference type="EMBL" id="SHH57639.1"/>
    </source>
</evidence>
<protein>
    <submittedName>
        <fullName evidence="3">Uncharacterized protein</fullName>
    </submittedName>
</protein>
<reference evidence="3" key="1">
    <citation type="submission" date="2016-11" db="EMBL/GenBank/DDBJ databases">
        <authorList>
            <person name="Jaros S."/>
            <person name="Januszkiewicz K."/>
            <person name="Wedrychowicz H."/>
        </authorList>
    </citation>
    <scope>NUCLEOTIDE SEQUENCE [LARGE SCALE GENOMIC DNA]</scope>
    <source>
        <strain evidence="3">DSM 100572</strain>
    </source>
</reference>
<evidence type="ECO:0000256" key="1">
    <source>
        <dbReference type="SAM" id="Coils"/>
    </source>
</evidence>
<reference evidence="4" key="2">
    <citation type="submission" date="2016-11" db="EMBL/GenBank/DDBJ databases">
        <authorList>
            <person name="Varghese N."/>
            <person name="Submissions S."/>
        </authorList>
    </citation>
    <scope>NUCLEOTIDE SEQUENCE [LARGE SCALE GENOMIC DNA]</scope>
    <source>
        <strain evidence="4">DSM 100572</strain>
    </source>
</reference>
<dbReference type="Proteomes" id="UP000184109">
    <property type="component" value="Unassembled WGS sequence"/>
</dbReference>